<dbReference type="PANTHER" id="PTHR30363:SF44">
    <property type="entry name" value="AGA OPERON TRANSCRIPTIONAL REPRESSOR-RELATED"/>
    <property type="match status" value="1"/>
</dbReference>
<dbReference type="OrthoDB" id="9798651at2"/>
<dbReference type="Proteomes" id="UP000051922">
    <property type="component" value="Unassembled WGS sequence"/>
</dbReference>
<dbReference type="PATRIC" id="fig|1423783.4.peg.283"/>
<evidence type="ECO:0000256" key="2">
    <source>
        <dbReference type="ARBA" id="ARBA00023163"/>
    </source>
</evidence>
<dbReference type="InterPro" id="IPR001034">
    <property type="entry name" value="DeoR_HTH"/>
</dbReference>
<evidence type="ECO:0000259" key="3">
    <source>
        <dbReference type="PROSITE" id="PS51000"/>
    </source>
</evidence>
<dbReference type="AlphaFoldDB" id="A0A0R1U496"/>
<dbReference type="EMBL" id="AZFJ01000007">
    <property type="protein sequence ID" value="KRL88081.1"/>
    <property type="molecule type" value="Genomic_DNA"/>
</dbReference>
<dbReference type="InterPro" id="IPR050313">
    <property type="entry name" value="Carb_Metab_HTH_regulators"/>
</dbReference>
<evidence type="ECO:0000313" key="4">
    <source>
        <dbReference type="EMBL" id="KRL88081.1"/>
    </source>
</evidence>
<dbReference type="SMART" id="SM00420">
    <property type="entry name" value="HTH_DEOR"/>
    <property type="match status" value="1"/>
</dbReference>
<proteinExistence type="predicted"/>
<sequence length="274" mass="30610">MLYYICINKGLGILEGQMVKDELRALVIEILESKSHVTINELAQKTYTSESTIRRALKEMESAGDLVRTRGGASLVREDSLEKGMHYRYGSHILEKRRIAIAAEKLIEDGQRIMIDSSSTALIFAEQIRRHKYMDILTNGLRTAVELSEIMDHTTNLYCACGHIHTEASGVYGGSTTAYIEQHQADLAFISGRGLDSRIGISDSRDEEADIKKAMMKASDCVVVLIDSSKFEKTNFFASLGFDQIDVLVTDKKLPQDIAEKLEQFDVHLIVADS</sequence>
<dbReference type="SMART" id="SM01134">
    <property type="entry name" value="DeoRC"/>
    <property type="match status" value="1"/>
</dbReference>
<dbReference type="Pfam" id="PF00455">
    <property type="entry name" value="DeoRC"/>
    <property type="match status" value="1"/>
</dbReference>
<comment type="caution">
    <text evidence="4">The sequence shown here is derived from an EMBL/GenBank/DDBJ whole genome shotgun (WGS) entry which is preliminary data.</text>
</comment>
<dbReference type="PANTHER" id="PTHR30363">
    <property type="entry name" value="HTH-TYPE TRANSCRIPTIONAL REGULATOR SRLR-RELATED"/>
    <property type="match status" value="1"/>
</dbReference>
<evidence type="ECO:0000256" key="1">
    <source>
        <dbReference type="ARBA" id="ARBA00023015"/>
    </source>
</evidence>
<dbReference type="SUPFAM" id="SSF100950">
    <property type="entry name" value="NagB/RpiA/CoA transferase-like"/>
    <property type="match status" value="1"/>
</dbReference>
<dbReference type="PROSITE" id="PS51000">
    <property type="entry name" value="HTH_DEOR_2"/>
    <property type="match status" value="1"/>
</dbReference>
<dbReference type="Pfam" id="PF08220">
    <property type="entry name" value="HTH_DeoR"/>
    <property type="match status" value="1"/>
</dbReference>
<reference evidence="4 5" key="1">
    <citation type="journal article" date="2015" name="Genome Announc.">
        <title>Expanding the biotechnology potential of lactobacilli through comparative genomics of 213 strains and associated genera.</title>
        <authorList>
            <person name="Sun Z."/>
            <person name="Harris H.M."/>
            <person name="McCann A."/>
            <person name="Guo C."/>
            <person name="Argimon S."/>
            <person name="Zhang W."/>
            <person name="Yang X."/>
            <person name="Jeffery I.B."/>
            <person name="Cooney J.C."/>
            <person name="Kagawa T.F."/>
            <person name="Liu W."/>
            <person name="Song Y."/>
            <person name="Salvetti E."/>
            <person name="Wrobel A."/>
            <person name="Rasinkangas P."/>
            <person name="Parkhill J."/>
            <person name="Rea M.C."/>
            <person name="O'Sullivan O."/>
            <person name="Ritari J."/>
            <person name="Douillard F.P."/>
            <person name="Paul Ross R."/>
            <person name="Yang R."/>
            <person name="Briner A.E."/>
            <person name="Felis G.E."/>
            <person name="de Vos W.M."/>
            <person name="Barrangou R."/>
            <person name="Klaenhammer T.R."/>
            <person name="Caufield P.W."/>
            <person name="Cui Y."/>
            <person name="Zhang H."/>
            <person name="O'Toole P.W."/>
        </authorList>
    </citation>
    <scope>NUCLEOTIDE SEQUENCE [LARGE SCALE GENOMIC DNA]</scope>
    <source>
        <strain evidence="4 5">DSM 15945</strain>
    </source>
</reference>
<dbReference type="InterPro" id="IPR037171">
    <property type="entry name" value="NagB/RpiA_transferase-like"/>
</dbReference>
<keyword evidence="1" id="KW-0805">Transcription regulation</keyword>
<dbReference type="InterPro" id="IPR036388">
    <property type="entry name" value="WH-like_DNA-bd_sf"/>
</dbReference>
<dbReference type="GO" id="GO:0003700">
    <property type="term" value="F:DNA-binding transcription factor activity"/>
    <property type="evidence" value="ECO:0007669"/>
    <property type="project" value="InterPro"/>
</dbReference>
<gene>
    <name evidence="4" type="ORF">FC50_GL000271</name>
</gene>
<dbReference type="InterPro" id="IPR014036">
    <property type="entry name" value="DeoR-like_C"/>
</dbReference>
<name>A0A0R1U496_9LACO</name>
<evidence type="ECO:0000313" key="5">
    <source>
        <dbReference type="Proteomes" id="UP000051922"/>
    </source>
</evidence>
<dbReference type="Gene3D" id="1.10.10.10">
    <property type="entry name" value="Winged helix-like DNA-binding domain superfamily/Winged helix DNA-binding domain"/>
    <property type="match status" value="1"/>
</dbReference>
<dbReference type="STRING" id="1423783.FC50_GL000271"/>
<keyword evidence="2" id="KW-0804">Transcription</keyword>
<keyword evidence="5" id="KW-1185">Reference proteome</keyword>
<feature type="domain" description="HTH deoR-type" evidence="3">
    <location>
        <begin position="20"/>
        <end position="75"/>
    </location>
</feature>
<organism evidence="4 5">
    <name type="scientific">Lacticaseibacillus pantheris DSM 15945 = JCM 12539 = NBRC 106106</name>
    <dbReference type="NCBI Taxonomy" id="1423783"/>
    <lineage>
        <taxon>Bacteria</taxon>
        <taxon>Bacillati</taxon>
        <taxon>Bacillota</taxon>
        <taxon>Bacilli</taxon>
        <taxon>Lactobacillales</taxon>
        <taxon>Lactobacillaceae</taxon>
        <taxon>Lacticaseibacillus</taxon>
    </lineage>
</organism>
<protein>
    <recommendedName>
        <fullName evidence="3">HTH deoR-type domain-containing protein</fullName>
    </recommendedName>
</protein>
<dbReference type="Gene3D" id="3.40.50.1360">
    <property type="match status" value="1"/>
</dbReference>
<dbReference type="InterPro" id="IPR036390">
    <property type="entry name" value="WH_DNA-bd_sf"/>
</dbReference>
<accession>A0A0R1U496</accession>
<dbReference type="SUPFAM" id="SSF46785">
    <property type="entry name" value="Winged helix' DNA-binding domain"/>
    <property type="match status" value="1"/>
</dbReference>